<evidence type="ECO:0000313" key="2">
    <source>
        <dbReference type="Proteomes" id="UP001234297"/>
    </source>
</evidence>
<dbReference type="Proteomes" id="UP001234297">
    <property type="component" value="Chromosome 1"/>
</dbReference>
<organism evidence="1 2">
    <name type="scientific">Persea americana</name>
    <name type="common">Avocado</name>
    <dbReference type="NCBI Taxonomy" id="3435"/>
    <lineage>
        <taxon>Eukaryota</taxon>
        <taxon>Viridiplantae</taxon>
        <taxon>Streptophyta</taxon>
        <taxon>Embryophyta</taxon>
        <taxon>Tracheophyta</taxon>
        <taxon>Spermatophyta</taxon>
        <taxon>Magnoliopsida</taxon>
        <taxon>Magnoliidae</taxon>
        <taxon>Laurales</taxon>
        <taxon>Lauraceae</taxon>
        <taxon>Persea</taxon>
    </lineage>
</organism>
<name>A0ACC2MZG9_PERAE</name>
<protein>
    <submittedName>
        <fullName evidence="1">Uncharacterized protein</fullName>
    </submittedName>
</protein>
<comment type="caution">
    <text evidence="1">The sequence shown here is derived from an EMBL/GenBank/DDBJ whole genome shotgun (WGS) entry which is preliminary data.</text>
</comment>
<reference evidence="1 2" key="1">
    <citation type="journal article" date="2022" name="Hortic Res">
        <title>A haplotype resolved chromosomal level avocado genome allows analysis of novel avocado genes.</title>
        <authorList>
            <person name="Nath O."/>
            <person name="Fletcher S.J."/>
            <person name="Hayward A."/>
            <person name="Shaw L.M."/>
            <person name="Masouleh A.K."/>
            <person name="Furtado A."/>
            <person name="Henry R.J."/>
            <person name="Mitter N."/>
        </authorList>
    </citation>
    <scope>NUCLEOTIDE SEQUENCE [LARGE SCALE GENOMIC DNA]</scope>
    <source>
        <strain evidence="2">cv. Hass</strain>
    </source>
</reference>
<evidence type="ECO:0000313" key="1">
    <source>
        <dbReference type="EMBL" id="KAJ8650579.1"/>
    </source>
</evidence>
<keyword evidence="2" id="KW-1185">Reference proteome</keyword>
<sequence length="177" mass="20307">MSFLDAYQGYHHIAMEETDQEKTAFITPKGTYCYKRMPFGLKNVGATYQRLVMKRFQHEIGKTVEAYIDDMVIKSKAKAMHEDDLRSVFNILRRYKLKLNASKCSFGISSGKFLGYIITQRGIEANPDQIQAIQKVDRPSSRKEVQRLTGMLAALNRFLSRSSDKCRPMLLALKKKG</sequence>
<dbReference type="EMBL" id="CM056809">
    <property type="protein sequence ID" value="KAJ8650579.1"/>
    <property type="molecule type" value="Genomic_DNA"/>
</dbReference>
<accession>A0ACC2MZG9</accession>
<gene>
    <name evidence="1" type="ORF">MRB53_003602</name>
</gene>
<proteinExistence type="predicted"/>